<dbReference type="Pfam" id="PF00173">
    <property type="entry name" value="Cyt-b5"/>
    <property type="match status" value="1"/>
</dbReference>
<protein>
    <recommendedName>
        <fullName evidence="9">Cytochrome b5 heme-binding domain-containing protein</fullName>
    </recommendedName>
</protein>
<keyword evidence="2" id="KW-0349">Heme</keyword>
<comment type="subcellular location">
    <subcellularLocation>
        <location evidence="1">Endoplasmic reticulum</location>
    </subcellularLocation>
</comment>
<dbReference type="GeneID" id="119728777"/>
<evidence type="ECO:0000256" key="6">
    <source>
        <dbReference type="ARBA" id="ARBA00038357"/>
    </source>
</evidence>
<keyword evidence="8" id="KW-0732">Signal</keyword>
<dbReference type="GO" id="GO:0016020">
    <property type="term" value="C:membrane"/>
    <property type="evidence" value="ECO:0007669"/>
    <property type="project" value="TreeGrafter"/>
</dbReference>
<evidence type="ECO:0000256" key="5">
    <source>
        <dbReference type="ARBA" id="ARBA00023004"/>
    </source>
</evidence>
<dbReference type="OrthoDB" id="547796at2759"/>
<dbReference type="EnsemblMetazoa" id="XM_038201158.1">
    <property type="protein sequence ID" value="XP_038057086.1"/>
    <property type="gene ID" value="LOC119728777"/>
</dbReference>
<dbReference type="PANTHER" id="PTHR10281:SF72">
    <property type="entry name" value="NEUDESIN"/>
    <property type="match status" value="1"/>
</dbReference>
<dbReference type="AlphaFoldDB" id="A0A914A157"/>
<evidence type="ECO:0000259" key="9">
    <source>
        <dbReference type="SMART" id="SM01117"/>
    </source>
</evidence>
<keyword evidence="4" id="KW-0256">Endoplasmic reticulum</keyword>
<dbReference type="SMART" id="SM01117">
    <property type="entry name" value="Cyt-b5"/>
    <property type="match status" value="1"/>
</dbReference>
<proteinExistence type="inferred from homology"/>
<feature type="chain" id="PRO_5037102492" description="Cytochrome b5 heme-binding domain-containing protein" evidence="8">
    <location>
        <begin position="31"/>
        <end position="183"/>
    </location>
</feature>
<keyword evidence="3" id="KW-0479">Metal-binding</keyword>
<sequence>MELRVLSNTSPAFVVLFCLLVCMIFPNALASDSEKDTSAKKTADDDEHDEHDEHENKMNLKFQEKPMRAFTDEDLSVYDGSFEGRPIYLAVKGVVFDVTSGKEFYGKGATYNPLAGKDCTRAVAKMSLDPQDLTADVTGLSKEELDSLDKVFREVYMAKYPVVGHMSFTAVDMDAEPLYRTEL</sequence>
<evidence type="ECO:0000256" key="2">
    <source>
        <dbReference type="ARBA" id="ARBA00022617"/>
    </source>
</evidence>
<dbReference type="SUPFAM" id="SSF55856">
    <property type="entry name" value="Cytochrome b5-like heme/steroid binding domain"/>
    <property type="match status" value="1"/>
</dbReference>
<keyword evidence="11" id="KW-1185">Reference proteome</keyword>
<dbReference type="InterPro" id="IPR001199">
    <property type="entry name" value="Cyt_B5-like_heme/steroid-bd"/>
</dbReference>
<dbReference type="InterPro" id="IPR050577">
    <property type="entry name" value="MAPR/NEUFC/NENF-like"/>
</dbReference>
<dbReference type="Proteomes" id="UP000887568">
    <property type="component" value="Unplaced"/>
</dbReference>
<evidence type="ECO:0000256" key="3">
    <source>
        <dbReference type="ARBA" id="ARBA00022723"/>
    </source>
</evidence>
<comment type="similarity">
    <text evidence="6">Belongs to the cytochrome b5 family. MAPR subfamily.</text>
</comment>
<dbReference type="GO" id="GO:0046872">
    <property type="term" value="F:metal ion binding"/>
    <property type="evidence" value="ECO:0007669"/>
    <property type="project" value="UniProtKB-KW"/>
</dbReference>
<evidence type="ECO:0000313" key="10">
    <source>
        <dbReference type="EnsemblMetazoa" id="XP_038057086.1"/>
    </source>
</evidence>
<dbReference type="InterPro" id="IPR036400">
    <property type="entry name" value="Cyt_B5-like_heme/steroid_sf"/>
</dbReference>
<dbReference type="PANTHER" id="PTHR10281">
    <property type="entry name" value="MEMBRANE-ASSOCIATED PROGESTERONE RECEPTOR COMPONENT-RELATED"/>
    <property type="match status" value="1"/>
</dbReference>
<evidence type="ECO:0000256" key="4">
    <source>
        <dbReference type="ARBA" id="ARBA00022824"/>
    </source>
</evidence>
<reference evidence="10" key="1">
    <citation type="submission" date="2022-11" db="UniProtKB">
        <authorList>
            <consortium name="EnsemblMetazoa"/>
        </authorList>
    </citation>
    <scope>IDENTIFICATION</scope>
</reference>
<evidence type="ECO:0000313" key="11">
    <source>
        <dbReference type="Proteomes" id="UP000887568"/>
    </source>
</evidence>
<feature type="domain" description="Cytochrome b5 heme-binding" evidence="9">
    <location>
        <begin position="70"/>
        <end position="167"/>
    </location>
</feature>
<keyword evidence="5" id="KW-0408">Iron</keyword>
<dbReference type="GO" id="GO:0005783">
    <property type="term" value="C:endoplasmic reticulum"/>
    <property type="evidence" value="ECO:0007669"/>
    <property type="project" value="UniProtKB-SubCell"/>
</dbReference>
<accession>A0A914A157</accession>
<dbReference type="OMA" id="VTYSAHE"/>
<feature type="signal peptide" evidence="8">
    <location>
        <begin position="1"/>
        <end position="30"/>
    </location>
</feature>
<evidence type="ECO:0000256" key="1">
    <source>
        <dbReference type="ARBA" id="ARBA00004240"/>
    </source>
</evidence>
<evidence type="ECO:0000256" key="7">
    <source>
        <dbReference type="SAM" id="MobiDB-lite"/>
    </source>
</evidence>
<evidence type="ECO:0000256" key="8">
    <source>
        <dbReference type="SAM" id="SignalP"/>
    </source>
</evidence>
<organism evidence="10 11">
    <name type="scientific">Patiria miniata</name>
    <name type="common">Bat star</name>
    <name type="synonym">Asterina miniata</name>
    <dbReference type="NCBI Taxonomy" id="46514"/>
    <lineage>
        <taxon>Eukaryota</taxon>
        <taxon>Metazoa</taxon>
        <taxon>Echinodermata</taxon>
        <taxon>Eleutherozoa</taxon>
        <taxon>Asterozoa</taxon>
        <taxon>Asteroidea</taxon>
        <taxon>Valvatacea</taxon>
        <taxon>Valvatida</taxon>
        <taxon>Asterinidae</taxon>
        <taxon>Patiria</taxon>
    </lineage>
</organism>
<feature type="region of interest" description="Disordered" evidence="7">
    <location>
        <begin position="35"/>
        <end position="57"/>
    </location>
</feature>
<dbReference type="RefSeq" id="XP_038057086.1">
    <property type="nucleotide sequence ID" value="XM_038201158.1"/>
</dbReference>
<name>A0A914A157_PATMI</name>
<dbReference type="Gene3D" id="3.10.120.10">
    <property type="entry name" value="Cytochrome b5-like heme/steroid binding domain"/>
    <property type="match status" value="1"/>
</dbReference>